<dbReference type="PROSITE" id="PS00211">
    <property type="entry name" value="ABC_TRANSPORTER_1"/>
    <property type="match status" value="1"/>
</dbReference>
<dbReference type="GO" id="GO:0016887">
    <property type="term" value="F:ATP hydrolysis activity"/>
    <property type="evidence" value="ECO:0007669"/>
    <property type="project" value="InterPro"/>
</dbReference>
<dbReference type="SUPFAM" id="SSF52540">
    <property type="entry name" value="P-loop containing nucleoside triphosphate hydrolases"/>
    <property type="match status" value="1"/>
</dbReference>
<sequence>MVKIDSLSFSYSDKVIFKDASLTIKDKKITALLAPSGEGKSTLAKLLTGCYKPNSGAITLDDKVISTCEGYNRALGLSIALVYQNPSSSLDPSQRVISSITELIRYHKICDRSEEKLLIKKYIEELNLDEDILNHRPRQLSGGEAQRIALLKALLLKPRLLILDEATSMLDVSTQANVISLAIKAIKEINGSILLITHDKELAAAISDEIYTIQSYKFMRER</sequence>
<dbReference type="InterPro" id="IPR003593">
    <property type="entry name" value="AAA+_ATPase"/>
</dbReference>
<dbReference type="PROSITE" id="PS50893">
    <property type="entry name" value="ABC_TRANSPORTER_2"/>
    <property type="match status" value="1"/>
</dbReference>
<reference evidence="5 6" key="1">
    <citation type="submission" date="2019-08" db="EMBL/GenBank/DDBJ databases">
        <title>In-depth cultivation of the pig gut microbiome towards novel bacterial diversity and tailored functional studies.</title>
        <authorList>
            <person name="Wylensek D."/>
            <person name="Hitch T.C.A."/>
            <person name="Clavel T."/>
        </authorList>
    </citation>
    <scope>NUCLEOTIDE SEQUENCE [LARGE SCALE GENOMIC DNA]</scope>
    <source>
        <strain evidence="5 6">NM-380-WT-3C1</strain>
    </source>
</reference>
<dbReference type="InterPro" id="IPR017871">
    <property type="entry name" value="ABC_transporter-like_CS"/>
</dbReference>
<dbReference type="SMART" id="SM00382">
    <property type="entry name" value="AAA"/>
    <property type="match status" value="1"/>
</dbReference>
<comment type="caution">
    <text evidence="5">The sequence shown here is derived from an EMBL/GenBank/DDBJ whole genome shotgun (WGS) entry which is preliminary data.</text>
</comment>
<accession>A0A7X2PC58</accession>
<dbReference type="InterPro" id="IPR050319">
    <property type="entry name" value="ABC_transp_ATP-bind"/>
</dbReference>
<evidence type="ECO:0000256" key="3">
    <source>
        <dbReference type="ARBA" id="ARBA00022840"/>
    </source>
</evidence>
<gene>
    <name evidence="5" type="ORF">FYJ80_05155</name>
</gene>
<dbReference type="InterPro" id="IPR027417">
    <property type="entry name" value="P-loop_NTPase"/>
</dbReference>
<dbReference type="GO" id="GO:0005524">
    <property type="term" value="F:ATP binding"/>
    <property type="evidence" value="ECO:0007669"/>
    <property type="project" value="UniProtKB-KW"/>
</dbReference>
<dbReference type="GO" id="GO:0055085">
    <property type="term" value="P:transmembrane transport"/>
    <property type="evidence" value="ECO:0007669"/>
    <property type="project" value="UniProtKB-ARBA"/>
</dbReference>
<name>A0A7X2PC58_9SPIO</name>
<evidence type="ECO:0000256" key="2">
    <source>
        <dbReference type="ARBA" id="ARBA00022741"/>
    </source>
</evidence>
<keyword evidence="2" id="KW-0547">Nucleotide-binding</keyword>
<dbReference type="RefSeq" id="WP_154425139.1">
    <property type="nucleotide sequence ID" value="NZ_VUNN01000007.1"/>
</dbReference>
<dbReference type="InterPro" id="IPR003439">
    <property type="entry name" value="ABC_transporter-like_ATP-bd"/>
</dbReference>
<organism evidence="5 6">
    <name type="scientific">Bullifex porci</name>
    <dbReference type="NCBI Taxonomy" id="2606638"/>
    <lineage>
        <taxon>Bacteria</taxon>
        <taxon>Pseudomonadati</taxon>
        <taxon>Spirochaetota</taxon>
        <taxon>Spirochaetia</taxon>
        <taxon>Spirochaetales</taxon>
        <taxon>Spirochaetaceae</taxon>
        <taxon>Bullifex</taxon>
    </lineage>
</organism>
<proteinExistence type="predicted"/>
<dbReference type="PANTHER" id="PTHR43776">
    <property type="entry name" value="TRANSPORT ATP-BINDING PROTEIN"/>
    <property type="match status" value="1"/>
</dbReference>
<dbReference type="Pfam" id="PF00005">
    <property type="entry name" value="ABC_tran"/>
    <property type="match status" value="1"/>
</dbReference>
<protein>
    <submittedName>
        <fullName evidence="5">ATP-binding cassette domain-containing protein</fullName>
    </submittedName>
</protein>
<dbReference type="AlphaFoldDB" id="A0A7X2PC58"/>
<dbReference type="EMBL" id="VUNN01000007">
    <property type="protein sequence ID" value="MSU06164.1"/>
    <property type="molecule type" value="Genomic_DNA"/>
</dbReference>
<evidence type="ECO:0000259" key="4">
    <source>
        <dbReference type="PROSITE" id="PS50893"/>
    </source>
</evidence>
<keyword evidence="1" id="KW-0813">Transport</keyword>
<keyword evidence="3 5" id="KW-0067">ATP-binding</keyword>
<feature type="domain" description="ABC transporter" evidence="4">
    <location>
        <begin position="2"/>
        <end position="222"/>
    </location>
</feature>
<keyword evidence="6" id="KW-1185">Reference proteome</keyword>
<evidence type="ECO:0000313" key="6">
    <source>
        <dbReference type="Proteomes" id="UP000460549"/>
    </source>
</evidence>
<evidence type="ECO:0000256" key="1">
    <source>
        <dbReference type="ARBA" id="ARBA00022448"/>
    </source>
</evidence>
<dbReference type="Proteomes" id="UP000460549">
    <property type="component" value="Unassembled WGS sequence"/>
</dbReference>
<evidence type="ECO:0000313" key="5">
    <source>
        <dbReference type="EMBL" id="MSU06164.1"/>
    </source>
</evidence>
<dbReference type="Gene3D" id="3.40.50.300">
    <property type="entry name" value="P-loop containing nucleotide triphosphate hydrolases"/>
    <property type="match status" value="1"/>
</dbReference>